<evidence type="ECO:0000313" key="12">
    <source>
        <dbReference type="Proteomes" id="UP000295645"/>
    </source>
</evidence>
<dbReference type="PANTHER" id="PTHR38831">
    <property type="entry name" value="TYPE II SECRETION SYSTEM PROTEIN K"/>
    <property type="match status" value="1"/>
</dbReference>
<dbReference type="Pfam" id="PF21687">
    <property type="entry name" value="T2SSK_1st"/>
    <property type="match status" value="1"/>
</dbReference>
<sequence>MNTVRERGVALLVVLWACTLLAILVGGYASLSRIEGEQTRYQTAQLRARYAAEAGVMRAIHDVYARRQEWPEGTETVETPGRWIGDGRPFEFALDRAKVTVTVNDEAGKVDLNSADESVLRALFIAAGVTQDRATAIAARVVEWRTTSAVDDAVARRRYADAGLTYGPRRAQFPSLDELQAVLGMDAAVYARVEPAITLWSQRTSPEAEFAPVLALASLPGMDMAKATQYAATRDATPPGSPLPPFPGGVAVGGTNGANAVTIVSEGRDEGGIRATVLVTVRFDQINAVRDPRMSLYTILRWHNGARS</sequence>
<dbReference type="Gene3D" id="1.10.40.60">
    <property type="entry name" value="EpsJ-like"/>
    <property type="match status" value="1"/>
</dbReference>
<dbReference type="GO" id="GO:0005886">
    <property type="term" value="C:plasma membrane"/>
    <property type="evidence" value="ECO:0007669"/>
    <property type="project" value="UniProtKB-SubCell"/>
</dbReference>
<dbReference type="InterPro" id="IPR005628">
    <property type="entry name" value="GspK"/>
</dbReference>
<keyword evidence="7" id="KW-0653">Protein transport</keyword>
<reference evidence="11 12" key="1">
    <citation type="submission" date="2019-03" db="EMBL/GenBank/DDBJ databases">
        <title>Above-ground endophytic microbial communities from plants in different locations in the United States.</title>
        <authorList>
            <person name="Frank C."/>
        </authorList>
    </citation>
    <scope>NUCLEOTIDE SEQUENCE [LARGE SCALE GENOMIC DNA]</scope>
    <source>
        <strain evidence="11 12">LP_13_YM</strain>
    </source>
</reference>
<evidence type="ECO:0000256" key="5">
    <source>
        <dbReference type="ARBA" id="ARBA00022519"/>
    </source>
</evidence>
<protein>
    <submittedName>
        <fullName evidence="11">General secretion pathway protein K</fullName>
    </submittedName>
</protein>
<keyword evidence="12" id="KW-1185">Reference proteome</keyword>
<keyword evidence="5" id="KW-0997">Cell inner membrane</keyword>
<evidence type="ECO:0000256" key="7">
    <source>
        <dbReference type="ARBA" id="ARBA00022927"/>
    </source>
</evidence>
<feature type="domain" description="T2SS protein K first SAM-like" evidence="10">
    <location>
        <begin position="113"/>
        <end position="200"/>
    </location>
</feature>
<comment type="subcellular location">
    <subcellularLocation>
        <location evidence="1">Cell inner membrane</location>
    </subcellularLocation>
</comment>
<dbReference type="SUPFAM" id="SSF158544">
    <property type="entry name" value="GspK insert domain-like"/>
    <property type="match status" value="1"/>
</dbReference>
<accession>A0A4R3YGI3</accession>
<dbReference type="EMBL" id="SMCS01000017">
    <property type="protein sequence ID" value="TCV91052.1"/>
    <property type="molecule type" value="Genomic_DNA"/>
</dbReference>
<name>A0A4R3YGI3_9GAMM</name>
<keyword evidence="4" id="KW-1003">Cell membrane</keyword>
<keyword evidence="8" id="KW-1133">Transmembrane helix</keyword>
<dbReference type="Proteomes" id="UP000295645">
    <property type="component" value="Unassembled WGS sequence"/>
</dbReference>
<keyword evidence="9" id="KW-0472">Membrane</keyword>
<gene>
    <name evidence="11" type="ORF">EC912_1174</name>
</gene>
<keyword evidence="6" id="KW-0812">Transmembrane</keyword>
<dbReference type="InterPro" id="IPR038072">
    <property type="entry name" value="GspK_central_sf"/>
</dbReference>
<evidence type="ECO:0000313" key="11">
    <source>
        <dbReference type="EMBL" id="TCV91052.1"/>
    </source>
</evidence>
<evidence type="ECO:0000256" key="2">
    <source>
        <dbReference type="ARBA" id="ARBA00007246"/>
    </source>
</evidence>
<evidence type="ECO:0000256" key="9">
    <source>
        <dbReference type="ARBA" id="ARBA00023136"/>
    </source>
</evidence>
<dbReference type="PANTHER" id="PTHR38831:SF2">
    <property type="entry name" value="TYPE II SECRETION SYSTEM PROTEIN K"/>
    <property type="match status" value="1"/>
</dbReference>
<organism evidence="11 12">
    <name type="scientific">Luteibacter rhizovicinus</name>
    <dbReference type="NCBI Taxonomy" id="242606"/>
    <lineage>
        <taxon>Bacteria</taxon>
        <taxon>Pseudomonadati</taxon>
        <taxon>Pseudomonadota</taxon>
        <taxon>Gammaproteobacteria</taxon>
        <taxon>Lysobacterales</taxon>
        <taxon>Rhodanobacteraceae</taxon>
        <taxon>Luteibacter</taxon>
    </lineage>
</organism>
<dbReference type="RefSeq" id="WP_165973670.1">
    <property type="nucleotide sequence ID" value="NZ_SMCS01000017.1"/>
</dbReference>
<evidence type="ECO:0000256" key="3">
    <source>
        <dbReference type="ARBA" id="ARBA00022448"/>
    </source>
</evidence>
<evidence type="ECO:0000256" key="4">
    <source>
        <dbReference type="ARBA" id="ARBA00022475"/>
    </source>
</evidence>
<dbReference type="GO" id="GO:0009306">
    <property type="term" value="P:protein secretion"/>
    <property type="evidence" value="ECO:0007669"/>
    <property type="project" value="InterPro"/>
</dbReference>
<dbReference type="AlphaFoldDB" id="A0A4R3YGI3"/>
<dbReference type="InterPro" id="IPR049031">
    <property type="entry name" value="T2SSK_SAM-like_1st"/>
</dbReference>
<comment type="similarity">
    <text evidence="2">Belongs to the GSP K family.</text>
</comment>
<evidence type="ECO:0000256" key="6">
    <source>
        <dbReference type="ARBA" id="ARBA00022692"/>
    </source>
</evidence>
<comment type="caution">
    <text evidence="11">The sequence shown here is derived from an EMBL/GenBank/DDBJ whole genome shotgun (WGS) entry which is preliminary data.</text>
</comment>
<evidence type="ECO:0000256" key="1">
    <source>
        <dbReference type="ARBA" id="ARBA00004533"/>
    </source>
</evidence>
<evidence type="ECO:0000256" key="8">
    <source>
        <dbReference type="ARBA" id="ARBA00022989"/>
    </source>
</evidence>
<proteinExistence type="inferred from homology"/>
<evidence type="ECO:0000259" key="10">
    <source>
        <dbReference type="Pfam" id="PF21687"/>
    </source>
</evidence>
<keyword evidence="3" id="KW-0813">Transport</keyword>